<feature type="transmembrane region" description="Helical" evidence="10">
    <location>
        <begin position="366"/>
        <end position="387"/>
    </location>
</feature>
<feature type="transmembrane region" description="Helical" evidence="10">
    <location>
        <begin position="54"/>
        <end position="75"/>
    </location>
</feature>
<evidence type="ECO:0000256" key="7">
    <source>
        <dbReference type="ARBA" id="ARBA00022989"/>
    </source>
</evidence>
<evidence type="ECO:0000256" key="2">
    <source>
        <dbReference type="ARBA" id="ARBA00006523"/>
    </source>
</evidence>
<dbReference type="PANTHER" id="PTHR23535:SF2">
    <property type="entry name" value="SUGAR EFFLUX TRANSPORTER A-RELATED"/>
    <property type="match status" value="1"/>
</dbReference>
<dbReference type="OrthoDB" id="7337792at2"/>
<feature type="domain" description="Major facilitator superfamily (MFS) profile" evidence="11">
    <location>
        <begin position="1"/>
        <end position="202"/>
    </location>
</feature>
<feature type="region of interest" description="Disordered" evidence="9">
    <location>
        <begin position="205"/>
        <end position="226"/>
    </location>
</feature>
<dbReference type="InterPro" id="IPR036259">
    <property type="entry name" value="MFS_trans_sf"/>
</dbReference>
<dbReference type="GO" id="GO:0005886">
    <property type="term" value="C:plasma membrane"/>
    <property type="evidence" value="ECO:0007669"/>
    <property type="project" value="UniProtKB-SubCell"/>
</dbReference>
<keyword evidence="5" id="KW-0762">Sugar transport</keyword>
<keyword evidence="3" id="KW-0813">Transport</keyword>
<evidence type="ECO:0000256" key="3">
    <source>
        <dbReference type="ARBA" id="ARBA00022448"/>
    </source>
</evidence>
<evidence type="ECO:0000259" key="11">
    <source>
        <dbReference type="PROSITE" id="PS50850"/>
    </source>
</evidence>
<dbReference type="RefSeq" id="WP_114181857.1">
    <property type="nucleotide sequence ID" value="NZ_CP024904.1"/>
</dbReference>
<feature type="transmembrane region" description="Helical" evidence="10">
    <location>
        <begin position="12"/>
        <end position="34"/>
    </location>
</feature>
<keyword evidence="8 10" id="KW-0472">Membrane</keyword>
<evidence type="ECO:0000256" key="5">
    <source>
        <dbReference type="ARBA" id="ARBA00022597"/>
    </source>
</evidence>
<evidence type="ECO:0000256" key="1">
    <source>
        <dbReference type="ARBA" id="ARBA00004651"/>
    </source>
</evidence>
<evidence type="ECO:0000256" key="9">
    <source>
        <dbReference type="SAM" id="MobiDB-lite"/>
    </source>
</evidence>
<feature type="transmembrane region" description="Helical" evidence="10">
    <location>
        <begin position="334"/>
        <end position="354"/>
    </location>
</feature>
<dbReference type="InterPro" id="IPR020846">
    <property type="entry name" value="MFS_dom"/>
</dbReference>
<comment type="subcellular location">
    <subcellularLocation>
        <location evidence="1">Cell membrane</location>
        <topology evidence="1">Multi-pass membrane protein</topology>
    </subcellularLocation>
</comment>
<dbReference type="Pfam" id="PF07690">
    <property type="entry name" value="MFS_1"/>
    <property type="match status" value="1"/>
</dbReference>
<evidence type="ECO:0000256" key="8">
    <source>
        <dbReference type="ARBA" id="ARBA00023136"/>
    </source>
</evidence>
<evidence type="ECO:0000256" key="4">
    <source>
        <dbReference type="ARBA" id="ARBA00022475"/>
    </source>
</evidence>
<name>A0A2Z5N8M5_BURPY</name>
<feature type="transmembrane region" description="Helical" evidence="10">
    <location>
        <begin position="154"/>
        <end position="172"/>
    </location>
</feature>
<dbReference type="InterPro" id="IPR011701">
    <property type="entry name" value="MFS"/>
</dbReference>
<feature type="transmembrane region" description="Helical" evidence="10">
    <location>
        <begin position="248"/>
        <end position="269"/>
    </location>
</feature>
<dbReference type="PROSITE" id="PS50850">
    <property type="entry name" value="MFS"/>
    <property type="match status" value="1"/>
</dbReference>
<feature type="transmembrane region" description="Helical" evidence="10">
    <location>
        <begin position="178"/>
        <end position="197"/>
    </location>
</feature>
<dbReference type="GO" id="GO:0022857">
    <property type="term" value="F:transmembrane transporter activity"/>
    <property type="evidence" value="ECO:0007669"/>
    <property type="project" value="InterPro"/>
</dbReference>
<feature type="transmembrane region" description="Helical" evidence="10">
    <location>
        <begin position="393"/>
        <end position="414"/>
    </location>
</feature>
<dbReference type="SUPFAM" id="SSF103473">
    <property type="entry name" value="MFS general substrate transporter"/>
    <property type="match status" value="1"/>
</dbReference>
<feature type="transmembrane region" description="Helical" evidence="10">
    <location>
        <begin position="310"/>
        <end position="328"/>
    </location>
</feature>
<evidence type="ECO:0000256" key="10">
    <source>
        <dbReference type="SAM" id="Phobius"/>
    </source>
</evidence>
<keyword evidence="6 10" id="KW-0812">Transmembrane</keyword>
<feature type="transmembrane region" description="Helical" evidence="10">
    <location>
        <begin position="87"/>
        <end position="107"/>
    </location>
</feature>
<proteinExistence type="inferred from homology"/>
<sequence>MRLLRSLHAHFGGLAGIAHFVPLSAAALMLGVAMSFTAPYLSLFGVEAAAMSPFLAGVFMTLIAASGVVASAWAGRWSDRRDRHRPLLVVSLAAAALGFALLCVLRAPVPVIAAGTILLGAGAVSLSQIFSFARAVLPVDSDAQRELASAALRTMLSVAWVFGPALGALILAQAGFTGLFLAAAAGFVACAVIVARIPEPARRPAAADADRAATTRASGSDPVLPDEHAPVDAAPAVVAPRAVVLRTLAALMLIGLAANATMIVLPLYIVRGLGGTPTNVSAALGLAALLEIPMMLWLGVRSTRLNKARWLTGCAAVHAVYFAGLAAVTRVDAILPLQLLSACVVAITSCLGMTRVCDLMPTRPGTATAMFFSTARVGSIVSGVLSGACVDLFGYRATFAGCGALALVALALLVHDARDPQAGATRVPKRPRGRFDAPH</sequence>
<dbReference type="Gene3D" id="1.20.1250.20">
    <property type="entry name" value="MFS general substrate transporter like domains"/>
    <property type="match status" value="1"/>
</dbReference>
<comment type="similarity">
    <text evidence="2">Belongs to the major facilitator superfamily. Set transporter family.</text>
</comment>
<keyword evidence="7 10" id="KW-1133">Transmembrane helix</keyword>
<reference evidence="12 13" key="1">
    <citation type="journal article" date="2018" name="ISME J.">
        <title>Involvement of Burkholderiaceae and sulfurous volatiles in disease-suppressive soils.</title>
        <authorList>
            <person name="Carrion V.J."/>
            <person name="Cordovez V."/>
            <person name="Tyc O."/>
            <person name="Etalo D.W."/>
            <person name="de Bruijn I."/>
            <person name="de Jager V.C."/>
            <person name="Medema M.H."/>
            <person name="Eberl L."/>
            <person name="Raaijmakers J.M."/>
        </authorList>
    </citation>
    <scope>NUCLEOTIDE SEQUENCE [LARGE SCALE GENOMIC DNA]</scope>
    <source>
        <strain evidence="13">mHSR5</strain>
    </source>
</reference>
<dbReference type="AlphaFoldDB" id="A0A2Z5N8M5"/>
<feature type="transmembrane region" description="Helical" evidence="10">
    <location>
        <begin position="113"/>
        <end position="133"/>
    </location>
</feature>
<keyword evidence="4" id="KW-1003">Cell membrane</keyword>
<evidence type="ECO:0000313" key="13">
    <source>
        <dbReference type="Proteomes" id="UP000253104"/>
    </source>
</evidence>
<gene>
    <name evidence="12" type="ORF">CUJ89_34040</name>
</gene>
<feature type="transmembrane region" description="Helical" evidence="10">
    <location>
        <begin position="281"/>
        <end position="298"/>
    </location>
</feature>
<dbReference type="PANTHER" id="PTHR23535">
    <property type="entry name" value="SUGAR EFFLUX TRANSPORTER A-RELATED"/>
    <property type="match status" value="1"/>
</dbReference>
<dbReference type="Proteomes" id="UP000253104">
    <property type="component" value="Chromosome mHSR5_C"/>
</dbReference>
<evidence type="ECO:0000313" key="12">
    <source>
        <dbReference type="EMBL" id="AXF25490.1"/>
    </source>
</evidence>
<accession>A0A2Z5N8M5</accession>
<evidence type="ECO:0000256" key="6">
    <source>
        <dbReference type="ARBA" id="ARBA00022692"/>
    </source>
</evidence>
<organism evidence="12 13">
    <name type="scientific">Burkholderia pyrrocinia</name>
    <name type="common">Pseudomonas pyrrocinia</name>
    <dbReference type="NCBI Taxonomy" id="60550"/>
    <lineage>
        <taxon>Bacteria</taxon>
        <taxon>Pseudomonadati</taxon>
        <taxon>Pseudomonadota</taxon>
        <taxon>Betaproteobacteria</taxon>
        <taxon>Burkholderiales</taxon>
        <taxon>Burkholderiaceae</taxon>
        <taxon>Burkholderia</taxon>
        <taxon>Burkholderia cepacia complex</taxon>
    </lineage>
</organism>
<dbReference type="EMBL" id="CP024904">
    <property type="protein sequence ID" value="AXF25490.1"/>
    <property type="molecule type" value="Genomic_DNA"/>
</dbReference>
<protein>
    <submittedName>
        <fullName evidence="12">MFS transporter</fullName>
    </submittedName>
</protein>